<dbReference type="EC" id="3.5.-.-" evidence="2"/>
<gene>
    <name evidence="2" type="ORF">ABS642_16970</name>
</gene>
<dbReference type="PANTHER" id="PTHR22642:SF2">
    <property type="entry name" value="PROTEIN LONG AFTER FAR-RED 3"/>
    <property type="match status" value="1"/>
</dbReference>
<sequence>MTIVAADVIITGARIVTMDPRRPLASALAVRDGRILAVGDDATVAEFRGAGTEVRDHRGKTLTPGLIDAHLHPIQGLELAVGADLGGITEARALLAALRAEADRALAEDADPWVRGWNLDYDVFHALPCTAAAIDDAVRGLPALLVMYDGHTALASSAGLIRGGITGARDFADTSVIVVDAHGAPTGELREMSAYEPVRLAAPALSREQTLDATHQLLRGLGSSGLTGGCIMDGSFGTLDLLRELDESGRLPIRIVSAVDHEPSFDAERMAANLAVRDLGGAHWRGGLVKLYADGVVETGTAWLYEPDTAGAGLEPFWKDHAAYARTVDAYARAGFQVATHAIGDRAIGSAVDAYLQAGPRAANGAPHRIEHLETTADRDLARIAAAGITASMQPLHLQWRKADAGDDWAHRLGPERTARAWRVRDFWDAGAAVALGSDWPIAQNDARIGLAWAMLRRRPGAPDAPVFEPEQRLTAYQALHGYTVGAARAQGDVDLGRLAPGYRADYAVWDADPLQVSADELVDVPVSETAVGGLVVS</sequence>
<dbReference type="InterPro" id="IPR032466">
    <property type="entry name" value="Metal_Hydrolase"/>
</dbReference>
<dbReference type="PANTHER" id="PTHR22642">
    <property type="entry name" value="IMIDAZOLONEPROPIONASE"/>
    <property type="match status" value="1"/>
</dbReference>
<accession>A0AAU7VUZ9</accession>
<dbReference type="SUPFAM" id="SSF51338">
    <property type="entry name" value="Composite domain of metallo-dependent hydrolases"/>
    <property type="match status" value="1"/>
</dbReference>
<dbReference type="SUPFAM" id="SSF51556">
    <property type="entry name" value="Metallo-dependent hydrolases"/>
    <property type="match status" value="1"/>
</dbReference>
<dbReference type="Gene3D" id="3.10.310.70">
    <property type="match status" value="1"/>
</dbReference>
<dbReference type="Gene3D" id="2.30.40.10">
    <property type="entry name" value="Urease, subunit C, domain 1"/>
    <property type="match status" value="1"/>
</dbReference>
<dbReference type="AlphaFoldDB" id="A0AAU7VUZ9"/>
<dbReference type="EMBL" id="CP158357">
    <property type="protein sequence ID" value="XBX77590.1"/>
    <property type="molecule type" value="Genomic_DNA"/>
</dbReference>
<evidence type="ECO:0000313" key="2">
    <source>
        <dbReference type="EMBL" id="XBX77590.1"/>
    </source>
</evidence>
<dbReference type="InterPro" id="IPR011059">
    <property type="entry name" value="Metal-dep_hydrolase_composite"/>
</dbReference>
<dbReference type="InterPro" id="IPR033932">
    <property type="entry name" value="YtcJ-like"/>
</dbReference>
<dbReference type="Gene3D" id="3.20.20.140">
    <property type="entry name" value="Metal-dependent hydrolases"/>
    <property type="match status" value="1"/>
</dbReference>
<evidence type="ECO:0000259" key="1">
    <source>
        <dbReference type="Pfam" id="PF07969"/>
    </source>
</evidence>
<keyword evidence="2" id="KW-0378">Hydrolase</keyword>
<dbReference type="InterPro" id="IPR013108">
    <property type="entry name" value="Amidohydro_3"/>
</dbReference>
<organism evidence="2">
    <name type="scientific">Microbacterium sp. A8/3-1</name>
    <dbReference type="NCBI Taxonomy" id="3160749"/>
    <lineage>
        <taxon>Bacteria</taxon>
        <taxon>Bacillati</taxon>
        <taxon>Actinomycetota</taxon>
        <taxon>Actinomycetes</taxon>
        <taxon>Micrococcales</taxon>
        <taxon>Microbacteriaceae</taxon>
        <taxon>Microbacterium</taxon>
    </lineage>
</organism>
<name>A0AAU7VUZ9_9MICO</name>
<feature type="domain" description="Amidohydrolase 3" evidence="1">
    <location>
        <begin position="53"/>
        <end position="537"/>
    </location>
</feature>
<dbReference type="CDD" id="cd01300">
    <property type="entry name" value="YtcJ_like"/>
    <property type="match status" value="1"/>
</dbReference>
<proteinExistence type="predicted"/>
<dbReference type="RefSeq" id="WP_350351046.1">
    <property type="nucleotide sequence ID" value="NZ_CP158357.1"/>
</dbReference>
<protein>
    <submittedName>
        <fullName evidence="2">Amidohydrolase</fullName>
        <ecNumber evidence="2">3.5.-.-</ecNumber>
    </submittedName>
</protein>
<dbReference type="Pfam" id="PF07969">
    <property type="entry name" value="Amidohydro_3"/>
    <property type="match status" value="1"/>
</dbReference>
<reference evidence="2" key="1">
    <citation type="submission" date="2024-06" db="EMBL/GenBank/DDBJ databases">
        <title>Draft genome sequence of Microbacterium sp. strain A8/3-1, isolated from Oxytropis tragacanthoides Fisch. ex DC. Root nodules in the Altai region of Russia.</title>
        <authorList>
            <person name="Sazanova A."/>
            <person name="Guro P."/>
            <person name="Kuznetsova I."/>
            <person name="Belimov A."/>
            <person name="Safronova V."/>
        </authorList>
    </citation>
    <scope>NUCLEOTIDE SEQUENCE</scope>
    <source>
        <strain evidence="2">A8/3-1</strain>
    </source>
</reference>
<dbReference type="GO" id="GO:0016810">
    <property type="term" value="F:hydrolase activity, acting on carbon-nitrogen (but not peptide) bonds"/>
    <property type="evidence" value="ECO:0007669"/>
    <property type="project" value="InterPro"/>
</dbReference>